<keyword evidence="1" id="KW-1133">Transmembrane helix</keyword>
<feature type="transmembrane region" description="Helical" evidence="1">
    <location>
        <begin position="136"/>
        <end position="155"/>
    </location>
</feature>
<organism evidence="2 3">
    <name type="scientific">Olea europaea subsp. europaea</name>
    <dbReference type="NCBI Taxonomy" id="158383"/>
    <lineage>
        <taxon>Eukaryota</taxon>
        <taxon>Viridiplantae</taxon>
        <taxon>Streptophyta</taxon>
        <taxon>Embryophyta</taxon>
        <taxon>Tracheophyta</taxon>
        <taxon>Spermatophyta</taxon>
        <taxon>Magnoliopsida</taxon>
        <taxon>eudicotyledons</taxon>
        <taxon>Gunneridae</taxon>
        <taxon>Pentapetalae</taxon>
        <taxon>asterids</taxon>
        <taxon>lamiids</taxon>
        <taxon>Lamiales</taxon>
        <taxon>Oleaceae</taxon>
        <taxon>Oleeae</taxon>
        <taxon>Olea</taxon>
    </lineage>
</organism>
<dbReference type="Proteomes" id="UP000594638">
    <property type="component" value="Unassembled WGS sequence"/>
</dbReference>
<name>A0A8S0PLU6_OLEEU</name>
<accession>A0A8S0PLU6</accession>
<gene>
    <name evidence="2" type="ORF">OLEA9_A048624</name>
</gene>
<evidence type="ECO:0000313" key="3">
    <source>
        <dbReference type="Proteomes" id="UP000594638"/>
    </source>
</evidence>
<comment type="caution">
    <text evidence="2">The sequence shown here is derived from an EMBL/GenBank/DDBJ whole genome shotgun (WGS) entry which is preliminary data.</text>
</comment>
<proteinExistence type="predicted"/>
<reference evidence="2 3" key="1">
    <citation type="submission" date="2019-12" db="EMBL/GenBank/DDBJ databases">
        <authorList>
            <person name="Alioto T."/>
            <person name="Alioto T."/>
            <person name="Gomez Garrido J."/>
        </authorList>
    </citation>
    <scope>NUCLEOTIDE SEQUENCE [LARGE SCALE GENOMIC DNA]</scope>
</reference>
<keyword evidence="1" id="KW-0812">Transmembrane</keyword>
<evidence type="ECO:0000313" key="2">
    <source>
        <dbReference type="EMBL" id="CAA2946259.1"/>
    </source>
</evidence>
<feature type="transmembrane region" description="Helical" evidence="1">
    <location>
        <begin position="55"/>
        <end position="82"/>
    </location>
</feature>
<dbReference type="Gramene" id="OE9A048624T1">
    <property type="protein sequence ID" value="OE9A048624C1"/>
    <property type="gene ID" value="OE9A048624"/>
</dbReference>
<dbReference type="EMBL" id="CACTIH010000063">
    <property type="protein sequence ID" value="CAA2946259.1"/>
    <property type="molecule type" value="Genomic_DNA"/>
</dbReference>
<sequence length="253" mass="27858">MVMVDLGSLHFFLLVGFSDFCWSLELRLLAVFLSFSIFSLVISSFGYLAGFSSELGVLVLLLAGIAGVSGFHFSLCCCLVLGFQLQFWIILDGFSVFLAVGNVFLKLPWSSWFFCLLLGRICWEFWAFFAGPFNCLLFGLFLLGILGSIFGRHIFRPVQQVFIGLSTPFLTSISSKFAGSVAETSQVMRDTDLSPRQPLQSNPPFGTLDVIGRRSVSDLGAIDWQISATNGMGVWYGPYGAKLPSPSEESTQE</sequence>
<keyword evidence="1" id="KW-0472">Membrane</keyword>
<dbReference type="AlphaFoldDB" id="A0A8S0PLU6"/>
<evidence type="ECO:0000256" key="1">
    <source>
        <dbReference type="SAM" id="Phobius"/>
    </source>
</evidence>
<protein>
    <submittedName>
        <fullName evidence="2">CCR4-NOT transcription complex subunit 3 isoform X1</fullName>
    </submittedName>
</protein>
<keyword evidence="3" id="KW-1185">Reference proteome</keyword>
<feature type="transmembrane region" description="Helical" evidence="1">
    <location>
        <begin position="28"/>
        <end position="48"/>
    </location>
</feature>